<keyword evidence="6" id="KW-0472">Membrane</keyword>
<dbReference type="PROSITE" id="PS50055">
    <property type="entry name" value="TYR_PHOSPHATASE_PTP"/>
    <property type="match status" value="2"/>
</dbReference>
<protein>
    <recommendedName>
        <fullName evidence="2">protein-tyrosine-phosphatase</fullName>
        <ecNumber evidence="2">3.1.3.48</ecNumber>
    </recommendedName>
</protein>
<dbReference type="Gene3D" id="2.170.300.10">
    <property type="entry name" value="Tie2 ligand-binding domain superfamily"/>
    <property type="match status" value="1"/>
</dbReference>
<dbReference type="RefSeq" id="XP_022306967.1">
    <property type="nucleotide sequence ID" value="XM_022451259.1"/>
</dbReference>
<evidence type="ECO:0000313" key="9">
    <source>
        <dbReference type="Proteomes" id="UP000694844"/>
    </source>
</evidence>
<name>A0A8B8BUC6_CRAVI</name>
<feature type="transmembrane region" description="Helical" evidence="6">
    <location>
        <begin position="125"/>
        <end position="151"/>
    </location>
</feature>
<proteinExistence type="inferred from homology"/>
<dbReference type="PRINTS" id="PR00700">
    <property type="entry name" value="PRTYPHPHTASE"/>
</dbReference>
<keyword evidence="6" id="KW-1133">Transmembrane helix</keyword>
<dbReference type="GO" id="GO:0004725">
    <property type="term" value="F:protein tyrosine phosphatase activity"/>
    <property type="evidence" value="ECO:0007669"/>
    <property type="project" value="UniProtKB-EC"/>
</dbReference>
<keyword evidence="9" id="KW-1185">Reference proteome</keyword>
<dbReference type="SMART" id="SM00404">
    <property type="entry name" value="PTPc_motif"/>
    <property type="match status" value="2"/>
</dbReference>
<dbReference type="InterPro" id="IPR003595">
    <property type="entry name" value="Tyr_Pase_cat"/>
</dbReference>
<dbReference type="KEGG" id="cvn:111113179"/>
<dbReference type="SUPFAM" id="SSF52799">
    <property type="entry name" value="(Phosphotyrosine protein) phosphatases II"/>
    <property type="match status" value="2"/>
</dbReference>
<organism evidence="9 10">
    <name type="scientific">Crassostrea virginica</name>
    <name type="common">Eastern oyster</name>
    <dbReference type="NCBI Taxonomy" id="6565"/>
    <lineage>
        <taxon>Eukaryota</taxon>
        <taxon>Metazoa</taxon>
        <taxon>Spiralia</taxon>
        <taxon>Lophotrochozoa</taxon>
        <taxon>Mollusca</taxon>
        <taxon>Bivalvia</taxon>
        <taxon>Autobranchia</taxon>
        <taxon>Pteriomorphia</taxon>
        <taxon>Ostreida</taxon>
        <taxon>Ostreoidea</taxon>
        <taxon>Ostreidae</taxon>
        <taxon>Crassostrea</taxon>
    </lineage>
</organism>
<evidence type="ECO:0000256" key="1">
    <source>
        <dbReference type="ARBA" id="ARBA00009580"/>
    </source>
</evidence>
<dbReference type="FunFam" id="3.90.190.10:FF:000102">
    <property type="entry name" value="Receptor-type tyrosine-protein phosphatase"/>
    <property type="match status" value="1"/>
</dbReference>
<dbReference type="PROSITE" id="PS00383">
    <property type="entry name" value="TYR_PHOSPHATASE_1"/>
    <property type="match status" value="1"/>
</dbReference>
<keyword evidence="6" id="KW-0812">Transmembrane</keyword>
<evidence type="ECO:0000259" key="7">
    <source>
        <dbReference type="PROSITE" id="PS50055"/>
    </source>
</evidence>
<evidence type="ECO:0000313" key="10">
    <source>
        <dbReference type="RefSeq" id="XP_022306967.1"/>
    </source>
</evidence>
<feature type="domain" description="Tyrosine-protein phosphatase" evidence="7">
    <location>
        <begin position="566"/>
        <end position="817"/>
    </location>
</feature>
<evidence type="ECO:0000256" key="2">
    <source>
        <dbReference type="ARBA" id="ARBA00013064"/>
    </source>
</evidence>
<comment type="similarity">
    <text evidence="1">Belongs to the protein-tyrosine phosphatase family.</text>
</comment>
<dbReference type="AlphaFoldDB" id="A0A8B8BUC6"/>
<dbReference type="GeneID" id="111113179"/>
<keyword evidence="3" id="KW-0378">Hydrolase</keyword>
<dbReference type="InterPro" id="IPR050348">
    <property type="entry name" value="Protein-Tyr_Phosphatase"/>
</dbReference>
<evidence type="ECO:0000256" key="6">
    <source>
        <dbReference type="SAM" id="Phobius"/>
    </source>
</evidence>
<dbReference type="Proteomes" id="UP000694844">
    <property type="component" value="Chromosome 9"/>
</dbReference>
<accession>A0A8B8BUC6</accession>
<dbReference type="SMART" id="SM00194">
    <property type="entry name" value="PTPc"/>
    <property type="match status" value="2"/>
</dbReference>
<evidence type="ECO:0000259" key="8">
    <source>
        <dbReference type="PROSITE" id="PS50056"/>
    </source>
</evidence>
<dbReference type="PANTHER" id="PTHR19134">
    <property type="entry name" value="RECEPTOR-TYPE TYROSINE-PROTEIN PHOSPHATASE"/>
    <property type="match status" value="1"/>
</dbReference>
<reference evidence="10" key="1">
    <citation type="submission" date="2025-08" db="UniProtKB">
        <authorList>
            <consortium name="RefSeq"/>
        </authorList>
    </citation>
    <scope>IDENTIFICATION</scope>
    <source>
        <tissue evidence="10">Whole sample</tissue>
    </source>
</reference>
<gene>
    <name evidence="10" type="primary">LOC111113179</name>
</gene>
<comment type="catalytic activity">
    <reaction evidence="5">
        <text>O-phospho-L-tyrosyl-[protein] + H2O = L-tyrosyl-[protein] + phosphate</text>
        <dbReference type="Rhea" id="RHEA:10684"/>
        <dbReference type="Rhea" id="RHEA-COMP:10136"/>
        <dbReference type="Rhea" id="RHEA-COMP:20101"/>
        <dbReference type="ChEBI" id="CHEBI:15377"/>
        <dbReference type="ChEBI" id="CHEBI:43474"/>
        <dbReference type="ChEBI" id="CHEBI:46858"/>
        <dbReference type="ChEBI" id="CHEBI:61978"/>
        <dbReference type="EC" id="3.1.3.48"/>
    </reaction>
</comment>
<dbReference type="OrthoDB" id="6274266at2759"/>
<dbReference type="InterPro" id="IPR029021">
    <property type="entry name" value="Prot-tyrosine_phosphatase-like"/>
</dbReference>
<sequence>MSCGKCLKGERCHHVNGTCLNGCAPGYQGLNCTEECNNGTFGQHCTELCGNCFQSEPCHHVNGTCRNGCDEGYQEDACTEGCTWGTYGFNCNDTCKSICASGNVTCDVITGTCPQIQGPEKEDGIIGVLAGAVGAVGFLIINIVIVFIVLFKRKQATYTKSGVAQKEEDRISLHADDYLVLTEDPTDFCTENIYDHEGSFVLKRASVPSLAAENSENVEENEIQNDYKYATVYRHNVTDDDNDEEGVENPYGDLYINEETTFDVPISELQNDIVERKKNEDEGFKREYAMLPYGEEHPCDAGKRPENLPKNRFRTTFPYDHSRVVLKGTNDYINASFIHGTNKSNEYIASQGPKENTLSDFWVMLWQEKVTQIVMLTNVKEGVKIKCTQYWPEIRKVSRYGNITIRTVEEKQYAFYVIRKLKVANKEAKKYRFVTHYQLTTWPGHGSPDPLCLAAFHSHVLRTSTDHSKSPLVVHCSAGIGRTGTYIALDALYTCGKTTGKINVAKYVKDMRSNRMNMIQTYEQYKTVLLTLNEEFKARIEPQSLSNFAENQANLTENVNANQSYIRQQFEKLKQVLPEYTSDDYKNSRQHASKKKDTIFPLDKYVLHLTSSVGKRGSYINAITVPSYINTKAFIVTQYPPPEDAVDFLRLLIDHESDTVICMDSLTEIKSSKAWLPDPTSFKHVAPFTVQHETETESDAKFTYTRIINAKEQGHTVLLVEPKLSKKSTETPQDTSYLLSLVSYALHNPSEGPLTIVSKDGASLCGVFCAVFNCIQQINMDDSVDVFTTVRQLQTRRPEFCFTQEEYLLVHTTLREYIEKTTENLYTNQ</sequence>
<dbReference type="CDD" id="cd00047">
    <property type="entry name" value="PTPc"/>
    <property type="match status" value="2"/>
</dbReference>
<dbReference type="PROSITE" id="PS50056">
    <property type="entry name" value="TYR_PHOSPHATASE_2"/>
    <property type="match status" value="1"/>
</dbReference>
<evidence type="ECO:0000256" key="3">
    <source>
        <dbReference type="ARBA" id="ARBA00022801"/>
    </source>
</evidence>
<dbReference type="InterPro" id="IPR000387">
    <property type="entry name" value="Tyr_Pase_dom"/>
</dbReference>
<dbReference type="PANTHER" id="PTHR19134:SF562">
    <property type="entry name" value="PROTEIN-TYROSINE-PHOSPHATASE"/>
    <property type="match status" value="1"/>
</dbReference>
<dbReference type="InterPro" id="IPR016130">
    <property type="entry name" value="Tyr_Pase_AS"/>
</dbReference>
<feature type="domain" description="Tyrosine specific protein phosphatases" evidence="8">
    <location>
        <begin position="471"/>
        <end position="526"/>
    </location>
</feature>
<dbReference type="EC" id="3.1.3.48" evidence="2"/>
<dbReference type="InterPro" id="IPR000242">
    <property type="entry name" value="PTP_cat"/>
</dbReference>
<evidence type="ECO:0000256" key="4">
    <source>
        <dbReference type="ARBA" id="ARBA00022912"/>
    </source>
</evidence>
<evidence type="ECO:0000256" key="5">
    <source>
        <dbReference type="ARBA" id="ARBA00051722"/>
    </source>
</evidence>
<feature type="domain" description="Tyrosine-protein phosphatase" evidence="7">
    <location>
        <begin position="284"/>
        <end position="535"/>
    </location>
</feature>
<dbReference type="Gene3D" id="3.90.190.10">
    <property type="entry name" value="Protein tyrosine phosphatase superfamily"/>
    <property type="match status" value="2"/>
</dbReference>
<dbReference type="Pfam" id="PF00102">
    <property type="entry name" value="Y_phosphatase"/>
    <property type="match status" value="2"/>
</dbReference>
<keyword evidence="4" id="KW-0904">Protein phosphatase</keyword>